<keyword evidence="2" id="KW-0805">Transcription regulation</keyword>
<dbReference type="SMART" id="SM00421">
    <property type="entry name" value="HTH_LUXR"/>
    <property type="match status" value="1"/>
</dbReference>
<keyword evidence="1 5" id="KW-0597">Phosphoprotein</keyword>
<dbReference type="Proteomes" id="UP000587760">
    <property type="component" value="Unassembled WGS sequence"/>
</dbReference>
<evidence type="ECO:0000256" key="2">
    <source>
        <dbReference type="ARBA" id="ARBA00023015"/>
    </source>
</evidence>
<evidence type="ECO:0000256" key="1">
    <source>
        <dbReference type="ARBA" id="ARBA00022553"/>
    </source>
</evidence>
<keyword evidence="9" id="KW-1185">Reference proteome</keyword>
<dbReference type="InterPro" id="IPR011006">
    <property type="entry name" value="CheY-like_superfamily"/>
</dbReference>
<evidence type="ECO:0000256" key="5">
    <source>
        <dbReference type="PROSITE-ProRule" id="PRU00169"/>
    </source>
</evidence>
<dbReference type="InterPro" id="IPR001789">
    <property type="entry name" value="Sig_transdc_resp-reg_receiver"/>
</dbReference>
<feature type="domain" description="HTH luxR-type" evidence="6">
    <location>
        <begin position="142"/>
        <end position="207"/>
    </location>
</feature>
<dbReference type="RefSeq" id="WP_184746135.1">
    <property type="nucleotide sequence ID" value="NZ_JACHGJ010000002.1"/>
</dbReference>
<dbReference type="PANTHER" id="PTHR43214:SF41">
    <property type="entry name" value="NITRATE_NITRITE RESPONSE REGULATOR PROTEIN NARP"/>
    <property type="match status" value="1"/>
</dbReference>
<dbReference type="GO" id="GO:0000160">
    <property type="term" value="P:phosphorelay signal transduction system"/>
    <property type="evidence" value="ECO:0007669"/>
    <property type="project" value="InterPro"/>
</dbReference>
<dbReference type="GO" id="GO:0003677">
    <property type="term" value="F:DNA binding"/>
    <property type="evidence" value="ECO:0007669"/>
    <property type="project" value="UniProtKB-KW"/>
</dbReference>
<evidence type="ECO:0000313" key="9">
    <source>
        <dbReference type="Proteomes" id="UP000587760"/>
    </source>
</evidence>
<dbReference type="CDD" id="cd17535">
    <property type="entry name" value="REC_NarL-like"/>
    <property type="match status" value="1"/>
</dbReference>
<keyword evidence="4" id="KW-0804">Transcription</keyword>
<dbReference type="EMBL" id="JACHGJ010000002">
    <property type="protein sequence ID" value="MBB6480213.1"/>
    <property type="molecule type" value="Genomic_DNA"/>
</dbReference>
<dbReference type="GO" id="GO:0006355">
    <property type="term" value="P:regulation of DNA-templated transcription"/>
    <property type="evidence" value="ECO:0007669"/>
    <property type="project" value="InterPro"/>
</dbReference>
<feature type="domain" description="Response regulatory" evidence="7">
    <location>
        <begin position="3"/>
        <end position="119"/>
    </location>
</feature>
<protein>
    <submittedName>
        <fullName evidence="8">DNA-binding NarL/FixJ family response regulator</fullName>
    </submittedName>
</protein>
<dbReference type="CDD" id="cd06170">
    <property type="entry name" value="LuxR_C_like"/>
    <property type="match status" value="1"/>
</dbReference>
<dbReference type="AlphaFoldDB" id="A0A841R8J4"/>
<organism evidence="8 9">
    <name type="scientific">Spirochaeta isovalerica</name>
    <dbReference type="NCBI Taxonomy" id="150"/>
    <lineage>
        <taxon>Bacteria</taxon>
        <taxon>Pseudomonadati</taxon>
        <taxon>Spirochaetota</taxon>
        <taxon>Spirochaetia</taxon>
        <taxon>Spirochaetales</taxon>
        <taxon>Spirochaetaceae</taxon>
        <taxon>Spirochaeta</taxon>
    </lineage>
</organism>
<sequence length="212" mass="23486">MLKILIADDHPLIRRGLSQILRDNLPVRILDEVDDGAAVLSALEKEKYDVLILDISLPHRDGMDILIDVKKRYEKLPVLILSIQPEEQYALRALKLGASGCLNKAVAPENLVEAVKTVAGGSTYINSTVSQLMLENLNSDVGENPHEALSEREFQVLLMIGRGLSVSEISDQLNLSVKTVSTYRTRLLKKMGLANSAQLTSYVYRKGLLDAY</sequence>
<evidence type="ECO:0000259" key="6">
    <source>
        <dbReference type="PROSITE" id="PS50043"/>
    </source>
</evidence>
<gene>
    <name evidence="8" type="ORF">HNR50_001871</name>
</gene>
<dbReference type="InterPro" id="IPR000792">
    <property type="entry name" value="Tscrpt_reg_LuxR_C"/>
</dbReference>
<dbReference type="SMART" id="SM00448">
    <property type="entry name" value="REC"/>
    <property type="match status" value="1"/>
</dbReference>
<dbReference type="PROSITE" id="PS50110">
    <property type="entry name" value="RESPONSE_REGULATORY"/>
    <property type="match status" value="1"/>
</dbReference>
<dbReference type="InterPro" id="IPR039420">
    <property type="entry name" value="WalR-like"/>
</dbReference>
<name>A0A841R8J4_9SPIO</name>
<keyword evidence="3 8" id="KW-0238">DNA-binding</keyword>
<dbReference type="Pfam" id="PF00072">
    <property type="entry name" value="Response_reg"/>
    <property type="match status" value="1"/>
</dbReference>
<comment type="caution">
    <text evidence="8">The sequence shown here is derived from an EMBL/GenBank/DDBJ whole genome shotgun (WGS) entry which is preliminary data.</text>
</comment>
<dbReference type="Pfam" id="PF00196">
    <property type="entry name" value="GerE"/>
    <property type="match status" value="1"/>
</dbReference>
<dbReference type="PROSITE" id="PS50043">
    <property type="entry name" value="HTH_LUXR_2"/>
    <property type="match status" value="1"/>
</dbReference>
<dbReference type="SUPFAM" id="SSF46894">
    <property type="entry name" value="C-terminal effector domain of the bipartite response regulators"/>
    <property type="match status" value="1"/>
</dbReference>
<dbReference type="PRINTS" id="PR00038">
    <property type="entry name" value="HTHLUXR"/>
</dbReference>
<dbReference type="InterPro" id="IPR058245">
    <property type="entry name" value="NreC/VraR/RcsB-like_REC"/>
</dbReference>
<dbReference type="InterPro" id="IPR016032">
    <property type="entry name" value="Sig_transdc_resp-reg_C-effctor"/>
</dbReference>
<evidence type="ECO:0000256" key="3">
    <source>
        <dbReference type="ARBA" id="ARBA00023125"/>
    </source>
</evidence>
<evidence type="ECO:0000256" key="4">
    <source>
        <dbReference type="ARBA" id="ARBA00023163"/>
    </source>
</evidence>
<feature type="modified residue" description="4-aspartylphosphate" evidence="5">
    <location>
        <position position="54"/>
    </location>
</feature>
<reference evidence="8 9" key="1">
    <citation type="submission" date="2020-08" db="EMBL/GenBank/DDBJ databases">
        <title>Genomic Encyclopedia of Type Strains, Phase IV (KMG-IV): sequencing the most valuable type-strain genomes for metagenomic binning, comparative biology and taxonomic classification.</title>
        <authorList>
            <person name="Goeker M."/>
        </authorList>
    </citation>
    <scope>NUCLEOTIDE SEQUENCE [LARGE SCALE GENOMIC DNA]</scope>
    <source>
        <strain evidence="8 9">DSM 2461</strain>
    </source>
</reference>
<dbReference type="PROSITE" id="PS00622">
    <property type="entry name" value="HTH_LUXR_1"/>
    <property type="match status" value="1"/>
</dbReference>
<evidence type="ECO:0000259" key="7">
    <source>
        <dbReference type="PROSITE" id="PS50110"/>
    </source>
</evidence>
<dbReference type="SUPFAM" id="SSF52172">
    <property type="entry name" value="CheY-like"/>
    <property type="match status" value="1"/>
</dbReference>
<proteinExistence type="predicted"/>
<evidence type="ECO:0000313" key="8">
    <source>
        <dbReference type="EMBL" id="MBB6480213.1"/>
    </source>
</evidence>
<dbReference type="PANTHER" id="PTHR43214">
    <property type="entry name" value="TWO-COMPONENT RESPONSE REGULATOR"/>
    <property type="match status" value="1"/>
</dbReference>
<dbReference type="Gene3D" id="3.40.50.2300">
    <property type="match status" value="1"/>
</dbReference>
<accession>A0A841R8J4</accession>